<dbReference type="PANTHER" id="PTHR12286">
    <property type="entry name" value="SACCHAROPINE DEHYDROGENASE-LIKE OXIDOREDUCTASE"/>
    <property type="match status" value="1"/>
</dbReference>
<dbReference type="GO" id="GO:0009247">
    <property type="term" value="P:glycolipid biosynthetic process"/>
    <property type="evidence" value="ECO:0007669"/>
    <property type="project" value="TreeGrafter"/>
</dbReference>
<comment type="caution">
    <text evidence="2">The sequence shown here is derived from an EMBL/GenBank/DDBJ whole genome shotgun (WGS) entry which is preliminary data.</text>
</comment>
<dbReference type="InParanoid" id="A0A395JP01"/>
<gene>
    <name evidence="2" type="ORF">DFR28_103224</name>
</gene>
<dbReference type="SUPFAM" id="SSF51735">
    <property type="entry name" value="NAD(P)-binding Rossmann-fold domains"/>
    <property type="match status" value="1"/>
</dbReference>
<dbReference type="RefSeq" id="WP_113954790.1">
    <property type="nucleotide sequence ID" value="NZ_QNRT01000003.1"/>
</dbReference>
<dbReference type="Proteomes" id="UP000253083">
    <property type="component" value="Unassembled WGS sequence"/>
</dbReference>
<dbReference type="GO" id="GO:0005886">
    <property type="term" value="C:plasma membrane"/>
    <property type="evidence" value="ECO:0007669"/>
    <property type="project" value="TreeGrafter"/>
</dbReference>
<protein>
    <submittedName>
        <fullName evidence="2">Short subunit dehydrogenase-like uncharacterized protein</fullName>
    </submittedName>
</protein>
<accession>A0A395JP01</accession>
<dbReference type="AlphaFoldDB" id="A0A395JP01"/>
<name>A0A395JP01_9GAMM</name>
<dbReference type="OrthoDB" id="4420885at2"/>
<dbReference type="PANTHER" id="PTHR12286:SF5">
    <property type="entry name" value="SACCHAROPINE DEHYDROGENASE-LIKE OXIDOREDUCTASE"/>
    <property type="match status" value="1"/>
</dbReference>
<dbReference type="Pfam" id="PF03435">
    <property type="entry name" value="Sacchrp_dh_NADP"/>
    <property type="match status" value="1"/>
</dbReference>
<dbReference type="InterPro" id="IPR051276">
    <property type="entry name" value="Saccharopine_DH-like_oxidrdct"/>
</dbReference>
<organism evidence="2 3">
    <name type="scientific">Arenicella xantha</name>
    <dbReference type="NCBI Taxonomy" id="644221"/>
    <lineage>
        <taxon>Bacteria</taxon>
        <taxon>Pseudomonadati</taxon>
        <taxon>Pseudomonadota</taxon>
        <taxon>Gammaproteobacteria</taxon>
        <taxon>Arenicellales</taxon>
        <taxon>Arenicellaceae</taxon>
        <taxon>Arenicella</taxon>
    </lineage>
</organism>
<evidence type="ECO:0000313" key="2">
    <source>
        <dbReference type="EMBL" id="RBP49794.1"/>
    </source>
</evidence>
<evidence type="ECO:0000313" key="3">
    <source>
        <dbReference type="Proteomes" id="UP000253083"/>
    </source>
</evidence>
<sequence length="410" mass="44179">MAHKKANKQFDVVVLGATGFTGKWVAKYLFEQYQGTSLRWAIAGRNATKLNDVRGFIGDHKSSVVGIHADNDDEPSLRALAANTSVIISAVGPYAQHGSLLVKACAELGTHYVDLTGEVPWMRDMIDTYQDVAVGSGARIVHSCGFDSIPSDMGTYFIQREAQLRFNEYLKSVRYTLVKAKGGISGGTIASMMNIVKLAVKDKGVRKLLGNPYALNPDPSFKGGDKRDQGGVKYSRDVKMWTAPFLMAGINTRIVRRSNSLMDFRYGRDFRYSEAMATNSGVAGYLAAKGISVGIKSMAVTSVTALGRKFLGLMLPAQGDGPKVDPDKPGFYYIQFNGETRGGEPLQASLRGDGDPGYGSTSKMLAESGVCLALDALDTLGGFWTPSSAMGDKLLSRLQTKGGLTFTIDD</sequence>
<dbReference type="InterPro" id="IPR036291">
    <property type="entry name" value="NAD(P)-bd_dom_sf"/>
</dbReference>
<proteinExistence type="predicted"/>
<evidence type="ECO:0000259" key="1">
    <source>
        <dbReference type="Pfam" id="PF03435"/>
    </source>
</evidence>
<dbReference type="InterPro" id="IPR005097">
    <property type="entry name" value="Sacchrp_dh_NADP-bd"/>
</dbReference>
<dbReference type="EMBL" id="QNRT01000003">
    <property type="protein sequence ID" value="RBP49794.1"/>
    <property type="molecule type" value="Genomic_DNA"/>
</dbReference>
<keyword evidence="3" id="KW-1185">Reference proteome</keyword>
<feature type="domain" description="Saccharopine dehydrogenase NADP binding" evidence="1">
    <location>
        <begin position="12"/>
        <end position="138"/>
    </location>
</feature>
<reference evidence="2 3" key="1">
    <citation type="submission" date="2018-06" db="EMBL/GenBank/DDBJ databases">
        <title>Genomic Encyclopedia of Type Strains, Phase IV (KMG-IV): sequencing the most valuable type-strain genomes for metagenomic binning, comparative biology and taxonomic classification.</title>
        <authorList>
            <person name="Goeker M."/>
        </authorList>
    </citation>
    <scope>NUCLEOTIDE SEQUENCE [LARGE SCALE GENOMIC DNA]</scope>
    <source>
        <strain evidence="2 3">DSM 24032</strain>
    </source>
</reference>
<dbReference type="Gene3D" id="3.40.50.720">
    <property type="entry name" value="NAD(P)-binding Rossmann-like Domain"/>
    <property type="match status" value="1"/>
</dbReference>